<dbReference type="EMBL" id="CP002628">
    <property type="protein sequence ID" value="AEB06839.1"/>
    <property type="molecule type" value="Genomic_DNA"/>
</dbReference>
<name>F2NBN0_CORGP</name>
<dbReference type="Proteomes" id="UP000006851">
    <property type="component" value="Chromosome"/>
</dbReference>
<sequence length="250" mass="27653">MRKLGVIGGMGPEATAYFYEQVIRHTVATRDQDHVDMVILSCASMPDRTRSIRSGDSSELLALMRSCTGALESLGCANIAIPCNTSHYYYDQIRASTNVPIIHMVREAVRYAVFGVLPDTASIDPACAPRAPRMPPRRIGIMATDGTIMSGVYHRACRAFGVEPIEPDESRQRDVMSLIYDDVKAGRDPDMDKFDRVVRAFRADGCDRVILACTELSVISRSRAMPAYVLDAMDALVREAIVRSGARYRV</sequence>
<keyword evidence="1" id="KW-0413">Isomerase</keyword>
<dbReference type="Gene3D" id="3.40.50.1860">
    <property type="match status" value="2"/>
</dbReference>
<dbReference type="AlphaFoldDB" id="F2NBN0"/>
<dbReference type="PANTHER" id="PTHR21198">
    <property type="entry name" value="GLUTAMATE RACEMASE"/>
    <property type="match status" value="1"/>
</dbReference>
<dbReference type="GO" id="GO:0047661">
    <property type="term" value="F:amino-acid racemase activity"/>
    <property type="evidence" value="ECO:0007669"/>
    <property type="project" value="InterPro"/>
</dbReference>
<dbReference type="HOGENOM" id="CLU_055360_2_1_11"/>
<keyword evidence="3" id="KW-1185">Reference proteome</keyword>
<evidence type="ECO:0000256" key="1">
    <source>
        <dbReference type="ARBA" id="ARBA00023235"/>
    </source>
</evidence>
<dbReference type="STRING" id="700015.Corgl_0725"/>
<dbReference type="OrthoDB" id="9803739at2"/>
<organism evidence="2 3">
    <name type="scientific">Coriobacterium glomerans (strain ATCC 49209 / DSM 20642 / JCM 10262 / PW2)</name>
    <dbReference type="NCBI Taxonomy" id="700015"/>
    <lineage>
        <taxon>Bacteria</taxon>
        <taxon>Bacillati</taxon>
        <taxon>Actinomycetota</taxon>
        <taxon>Coriobacteriia</taxon>
        <taxon>Coriobacteriales</taxon>
        <taxon>Coriobacteriaceae</taxon>
        <taxon>Coriobacterium</taxon>
    </lineage>
</organism>
<dbReference type="InterPro" id="IPR015942">
    <property type="entry name" value="Asp/Glu/hydantoin_racemase"/>
</dbReference>
<dbReference type="SUPFAM" id="SSF53681">
    <property type="entry name" value="Aspartate/glutamate racemase"/>
    <property type="match status" value="2"/>
</dbReference>
<proteinExistence type="predicted"/>
<dbReference type="PANTHER" id="PTHR21198:SF7">
    <property type="entry name" value="ASPARTATE-GLUTAMATE RACEMASE FAMILY"/>
    <property type="match status" value="1"/>
</dbReference>
<dbReference type="RefSeq" id="WP_013708582.1">
    <property type="nucleotide sequence ID" value="NC_015389.1"/>
</dbReference>
<accession>F2NBN0</accession>
<gene>
    <name evidence="2" type="ordered locus">Corgl_0725</name>
</gene>
<evidence type="ECO:0000313" key="2">
    <source>
        <dbReference type="EMBL" id="AEB06839.1"/>
    </source>
</evidence>
<protein>
    <submittedName>
        <fullName evidence="2">Aspartate racemase</fullName>
    </submittedName>
</protein>
<reference evidence="3" key="1">
    <citation type="journal article" date="2013" name="Stand. Genomic Sci.">
        <title>Complete genome sequence of Coriobacterium glomerans type strain (PW2(T)) from the midgut of Pyrrhocoris apterus L. (red soldier bug).</title>
        <authorList>
            <person name="Stackebrandt E."/>
            <person name="Zeytun A."/>
            <person name="Lapidus A."/>
            <person name="Nolan M."/>
            <person name="Lucas S."/>
            <person name="Hammon N."/>
            <person name="Deshpande S."/>
            <person name="Cheng J.F."/>
            <person name="Tapia R."/>
            <person name="Goodwin L.A."/>
            <person name="Pitluck S."/>
            <person name="Liolios K."/>
            <person name="Pagani I."/>
            <person name="Ivanova N."/>
            <person name="Mavromatis K."/>
            <person name="Mikhailova N."/>
            <person name="Huntemann M."/>
            <person name="Pati A."/>
            <person name="Chen A."/>
            <person name="Palaniappan K."/>
            <person name="Chang Y.J."/>
            <person name="Land M."/>
            <person name="Hauser L."/>
            <person name="Rohde M."/>
            <person name="Pukall R."/>
            <person name="Goker M."/>
            <person name="Detter J.C."/>
            <person name="Woyke T."/>
            <person name="Bristow J."/>
            <person name="Eisen J.A."/>
            <person name="Markowitz V."/>
            <person name="Hugenholtz P."/>
            <person name="Kyrpides N.C."/>
            <person name="Klenk H.P."/>
        </authorList>
    </citation>
    <scope>NUCLEOTIDE SEQUENCE</scope>
    <source>
        <strain evidence="3">ATCC 49209 / DSM 20642 / JCM 10262 / PW2</strain>
    </source>
</reference>
<dbReference type="KEGG" id="cgo:Corgl_0725"/>
<dbReference type="Pfam" id="PF01177">
    <property type="entry name" value="Asp_Glu_race"/>
    <property type="match status" value="1"/>
</dbReference>
<dbReference type="eggNOG" id="COG1794">
    <property type="taxonomic scope" value="Bacteria"/>
</dbReference>
<dbReference type="InterPro" id="IPR001920">
    <property type="entry name" value="Asp/Glu_race"/>
</dbReference>
<evidence type="ECO:0000313" key="3">
    <source>
        <dbReference type="Proteomes" id="UP000006851"/>
    </source>
</evidence>